<dbReference type="AlphaFoldDB" id="A0A084Q992"/>
<keyword evidence="4" id="KW-0067">ATP-binding</keyword>
<dbReference type="InterPro" id="IPR029710">
    <property type="entry name" value="LIG4"/>
</dbReference>
<feature type="region of interest" description="Disordered" evidence="6">
    <location>
        <begin position="743"/>
        <end position="764"/>
    </location>
</feature>
<name>A0A084Q992_STAC4</name>
<dbReference type="PANTHER" id="PTHR45997">
    <property type="entry name" value="DNA LIGASE 4"/>
    <property type="match status" value="1"/>
</dbReference>
<dbReference type="PANTHER" id="PTHR45997:SF2">
    <property type="entry name" value="ATP DEPENDENT DNA LIGASE DOMAIN PROTEIN (AFU_ORTHOLOGUE AFUA_5G02430)"/>
    <property type="match status" value="1"/>
</dbReference>
<dbReference type="Gene3D" id="1.10.3260.10">
    <property type="entry name" value="DNA ligase, ATP-dependent, N-terminal domain"/>
    <property type="match status" value="1"/>
</dbReference>
<dbReference type="Gene3D" id="2.40.50.140">
    <property type="entry name" value="Nucleic acid-binding proteins"/>
    <property type="match status" value="1"/>
</dbReference>
<comment type="similarity">
    <text evidence="1">Belongs to the ATP-dependent DNA ligase family.</text>
</comment>
<dbReference type="SUPFAM" id="SSF56091">
    <property type="entry name" value="DNA ligase/mRNA capping enzyme, catalytic domain"/>
    <property type="match status" value="1"/>
</dbReference>
<dbReference type="GO" id="GO:0003677">
    <property type="term" value="F:DNA binding"/>
    <property type="evidence" value="ECO:0007669"/>
    <property type="project" value="InterPro"/>
</dbReference>
<dbReference type="Proteomes" id="UP000028524">
    <property type="component" value="Unassembled WGS sequence"/>
</dbReference>
<evidence type="ECO:0000256" key="3">
    <source>
        <dbReference type="ARBA" id="ARBA00022741"/>
    </source>
</evidence>
<evidence type="ECO:0000256" key="1">
    <source>
        <dbReference type="ARBA" id="ARBA00007572"/>
    </source>
</evidence>
<dbReference type="GO" id="GO:0032807">
    <property type="term" value="C:DNA ligase IV complex"/>
    <property type="evidence" value="ECO:0007669"/>
    <property type="project" value="TreeGrafter"/>
</dbReference>
<evidence type="ECO:0000313" key="9">
    <source>
        <dbReference type="Proteomes" id="UP000028524"/>
    </source>
</evidence>
<feature type="region of interest" description="Disordered" evidence="6">
    <location>
        <begin position="780"/>
        <end position="817"/>
    </location>
</feature>
<dbReference type="PROSITE" id="PS00018">
    <property type="entry name" value="EF_HAND_1"/>
    <property type="match status" value="1"/>
</dbReference>
<dbReference type="InterPro" id="IPR018247">
    <property type="entry name" value="EF_Hand_1_Ca_BS"/>
</dbReference>
<evidence type="ECO:0000313" key="8">
    <source>
        <dbReference type="EMBL" id="KFA60527.1"/>
    </source>
</evidence>
<organism evidence="8 9">
    <name type="scientific">Stachybotrys chlorohalonatus (strain IBT 40285)</name>
    <dbReference type="NCBI Taxonomy" id="1283841"/>
    <lineage>
        <taxon>Eukaryota</taxon>
        <taxon>Fungi</taxon>
        <taxon>Dikarya</taxon>
        <taxon>Ascomycota</taxon>
        <taxon>Pezizomycotina</taxon>
        <taxon>Sordariomycetes</taxon>
        <taxon>Hypocreomycetidae</taxon>
        <taxon>Hypocreales</taxon>
        <taxon>Stachybotryaceae</taxon>
        <taxon>Stachybotrys</taxon>
    </lineage>
</organism>
<dbReference type="InterPro" id="IPR012340">
    <property type="entry name" value="NA-bd_OB-fold"/>
</dbReference>
<dbReference type="InParanoid" id="A0A084Q992"/>
<dbReference type="GO" id="GO:0003910">
    <property type="term" value="F:DNA ligase (ATP) activity"/>
    <property type="evidence" value="ECO:0007669"/>
    <property type="project" value="InterPro"/>
</dbReference>
<reference evidence="8 9" key="1">
    <citation type="journal article" date="2014" name="BMC Genomics">
        <title>Comparative genome sequencing reveals chemotype-specific gene clusters in the toxigenic black mold Stachybotrys.</title>
        <authorList>
            <person name="Semeiks J."/>
            <person name="Borek D."/>
            <person name="Otwinowski Z."/>
            <person name="Grishin N.V."/>
        </authorList>
    </citation>
    <scope>NUCLEOTIDE SEQUENCE [LARGE SCALE GENOMIC DNA]</scope>
    <source>
        <strain evidence="8 9">IBT 40285</strain>
    </source>
</reference>
<keyword evidence="2" id="KW-0436">Ligase</keyword>
<evidence type="ECO:0000256" key="5">
    <source>
        <dbReference type="ARBA" id="ARBA00023242"/>
    </source>
</evidence>
<keyword evidence="5" id="KW-0539">Nucleus</keyword>
<dbReference type="GO" id="GO:0006310">
    <property type="term" value="P:DNA recombination"/>
    <property type="evidence" value="ECO:0007669"/>
    <property type="project" value="InterPro"/>
</dbReference>
<keyword evidence="9" id="KW-1185">Reference proteome</keyword>
<dbReference type="EMBL" id="KL660917">
    <property type="protein sequence ID" value="KFA60527.1"/>
    <property type="molecule type" value="Genomic_DNA"/>
</dbReference>
<feature type="compositionally biased region" description="Low complexity" evidence="6">
    <location>
        <begin position="743"/>
        <end position="754"/>
    </location>
</feature>
<feature type="domain" description="ATP-dependent DNA ligase family profile" evidence="7">
    <location>
        <begin position="388"/>
        <end position="502"/>
    </location>
</feature>
<dbReference type="InterPro" id="IPR012308">
    <property type="entry name" value="DNA_ligase_ATP-dep_N"/>
</dbReference>
<sequence length="1050" mass="118339">MPFPFSLICELLEAFSAQSLCQRKSTQTVTDWFARHRSSVDAHDTSIVALLSTLLPEKRTDRVYCIQVASLEKIVGRAFMLGSSRMAELATYKTPGLGLDLADSVERILLSTPNPESVPRHVVTVEAIDNVLHTLASRVKWSSPSIRATSNTLTSCNRGDLEALYRRLDPVEAKWFTRLILKDFRPVIFDPSQIYRSCDPLLPLVLNIMDDYYEAVRVVQAARTRLLPSARGHVLSRQHLLTRVKPKIGVKVGRQYWHKARSIKHCLEMGHGRMSVEQKVDGEYCQIHIDISNRNGPIQIFSKSGKDSTTDREAVHRNILESLRIGQTDCHIRKHCILEGELVVYNDLFGQEKRIMPFHKIRKYVSRRGLCLGTRQDSPPKLYERLMIVYYDVLLLNDDSLLGVRHSDRFKVLERIISRAPGRAELVQRQVIDFGRNLAASDLRRAFAQEIVSKGEGLVLKPDGPYFSVDEHRPYRHGYCIKLKKEYIGNFGDVGDFAIVGAGFDPVKAKTYRIPHLKWTHFYIGCLQNKDQVKRWHARPEFKIISMVELNDTILRALLRFGNPMPVPYQENTMTALEHSPRLRRTMAPTVAFTNPLVCDVKCFSFDKEGDTDFWSLRFPAVTKLHFDRDHTDTVSFDELQKMASEATTWTGPEDSQENLRWITMLEGADPGAVAVDAASQLTNTTIATASSCTSPHDSLKLTRANSSRRTSRRRSSPSSLVDSTVFSERISSQVAFVTPAASSAEAGSTSGVGPVSSNLERSPLSSPVFYKRRKTCHRSSSDCSRQCEPSRVSRLPVESTDGNRSQPFTPPSSRKRLVNTTSVGVDIIDQNSLMDESLFVKAEMGAKWLQQGNAATKAQDEVGNSGRICAEDAHSCLQVSLPPLNTYSSHRQKTELSAASDSGEDRSVCKYAGTDCQLAGIHVLLYAELHTAAKACIAQLQAHGAGDIILKPEEWIKTELDSHTSILREAPRSRVLLLVDSMERNVKTRALLQRLDRSRSQVDESKHVWIEVYDWRVIDYLTMSEDESITNKYYGGFSSPWRRWYCGLV</sequence>
<dbReference type="STRING" id="1283841.A0A084Q992"/>
<proteinExistence type="inferred from homology"/>
<evidence type="ECO:0000256" key="4">
    <source>
        <dbReference type="ARBA" id="ARBA00022840"/>
    </source>
</evidence>
<dbReference type="Pfam" id="PF01068">
    <property type="entry name" value="DNA_ligase_A_M"/>
    <property type="match status" value="1"/>
</dbReference>
<accession>A0A084Q992</accession>
<protein>
    <recommendedName>
        <fullName evidence="7">ATP-dependent DNA ligase family profile domain-containing protein</fullName>
    </recommendedName>
</protein>
<dbReference type="GO" id="GO:0006297">
    <property type="term" value="P:nucleotide-excision repair, DNA gap filling"/>
    <property type="evidence" value="ECO:0007669"/>
    <property type="project" value="TreeGrafter"/>
</dbReference>
<feature type="region of interest" description="Disordered" evidence="6">
    <location>
        <begin position="694"/>
        <end position="724"/>
    </location>
</feature>
<evidence type="ECO:0000259" key="7">
    <source>
        <dbReference type="PROSITE" id="PS50160"/>
    </source>
</evidence>
<dbReference type="OMA" id="RIDEFWR"/>
<dbReference type="GO" id="GO:0005524">
    <property type="term" value="F:ATP binding"/>
    <property type="evidence" value="ECO:0007669"/>
    <property type="project" value="UniProtKB-KW"/>
</dbReference>
<keyword evidence="3" id="KW-0547">Nucleotide-binding</keyword>
<dbReference type="InterPro" id="IPR036599">
    <property type="entry name" value="DNA_ligase_N_sf"/>
</dbReference>
<dbReference type="HOGENOM" id="CLU_004299_4_0_1"/>
<dbReference type="Pfam" id="PF04675">
    <property type="entry name" value="DNA_ligase_A_N"/>
    <property type="match status" value="1"/>
</dbReference>
<evidence type="ECO:0000256" key="2">
    <source>
        <dbReference type="ARBA" id="ARBA00022598"/>
    </source>
</evidence>
<dbReference type="OrthoDB" id="2160351at2759"/>
<evidence type="ECO:0000256" key="6">
    <source>
        <dbReference type="SAM" id="MobiDB-lite"/>
    </source>
</evidence>
<gene>
    <name evidence="8" type="ORF">S40285_08889</name>
</gene>
<dbReference type="GO" id="GO:0006303">
    <property type="term" value="P:double-strand break repair via nonhomologous end joining"/>
    <property type="evidence" value="ECO:0007669"/>
    <property type="project" value="TreeGrafter"/>
</dbReference>
<dbReference type="InterPro" id="IPR012310">
    <property type="entry name" value="DNA_ligase_ATP-dep_cent"/>
</dbReference>
<dbReference type="PROSITE" id="PS50160">
    <property type="entry name" value="DNA_LIGASE_A3"/>
    <property type="match status" value="1"/>
</dbReference>
<dbReference type="Gene3D" id="3.30.470.30">
    <property type="entry name" value="DNA ligase/mRNA capping enzyme"/>
    <property type="match status" value="1"/>
</dbReference>